<evidence type="ECO:0000256" key="5">
    <source>
        <dbReference type="ARBA" id="ARBA00022801"/>
    </source>
</evidence>
<dbReference type="FunFam" id="3.40.630.10:FF:000015">
    <property type="entry name" value="Aminoacyl-histidine dipeptidase PepD"/>
    <property type="match status" value="1"/>
</dbReference>
<evidence type="ECO:0000313" key="10">
    <source>
        <dbReference type="EMBL" id="KAK9826187.1"/>
    </source>
</evidence>
<dbReference type="Pfam" id="PF07687">
    <property type="entry name" value="M20_dimer"/>
    <property type="match status" value="1"/>
</dbReference>
<evidence type="ECO:0000256" key="7">
    <source>
        <dbReference type="ARBA" id="ARBA00023049"/>
    </source>
</evidence>
<dbReference type="PANTHER" id="PTHR43501">
    <property type="entry name" value="CYTOSOL NON-SPECIFIC DIPEPTIDASE"/>
    <property type="match status" value="1"/>
</dbReference>
<name>A0AAW1QYI5_9CHLO</name>
<accession>A0AAW1QYI5</accession>
<evidence type="ECO:0000256" key="6">
    <source>
        <dbReference type="ARBA" id="ARBA00022833"/>
    </source>
</evidence>
<comment type="cofactor">
    <cofactor evidence="2">
        <name>Zn(2+)</name>
        <dbReference type="ChEBI" id="CHEBI:29105"/>
    </cofactor>
</comment>
<keyword evidence="8" id="KW-0170">Cobalt</keyword>
<evidence type="ECO:0000256" key="2">
    <source>
        <dbReference type="ARBA" id="ARBA00001947"/>
    </source>
</evidence>
<dbReference type="SUPFAM" id="SSF55031">
    <property type="entry name" value="Bacterial exopeptidase dimerisation domain"/>
    <property type="match status" value="1"/>
</dbReference>
<dbReference type="InterPro" id="IPR002933">
    <property type="entry name" value="Peptidase_M20"/>
</dbReference>
<proteinExistence type="predicted"/>
<dbReference type="GO" id="GO:0046872">
    <property type="term" value="F:metal ion binding"/>
    <property type="evidence" value="ECO:0007669"/>
    <property type="project" value="UniProtKB-KW"/>
</dbReference>
<evidence type="ECO:0000256" key="4">
    <source>
        <dbReference type="ARBA" id="ARBA00022723"/>
    </source>
</evidence>
<dbReference type="AlphaFoldDB" id="A0AAW1QYI5"/>
<evidence type="ECO:0000256" key="3">
    <source>
        <dbReference type="ARBA" id="ARBA00022670"/>
    </source>
</evidence>
<keyword evidence="7" id="KW-0482">Metalloprotease</keyword>
<dbReference type="PIRSF" id="PIRSF016599">
    <property type="entry name" value="Xaa-His_dipept"/>
    <property type="match status" value="1"/>
</dbReference>
<dbReference type="EMBL" id="JALJOU010000067">
    <property type="protein sequence ID" value="KAK9826187.1"/>
    <property type="molecule type" value="Genomic_DNA"/>
</dbReference>
<keyword evidence="4" id="KW-0479">Metal-binding</keyword>
<dbReference type="GO" id="GO:0006508">
    <property type="term" value="P:proteolysis"/>
    <property type="evidence" value="ECO:0007669"/>
    <property type="project" value="UniProtKB-KW"/>
</dbReference>
<evidence type="ECO:0000256" key="8">
    <source>
        <dbReference type="ARBA" id="ARBA00023285"/>
    </source>
</evidence>
<dbReference type="Proteomes" id="UP001445335">
    <property type="component" value="Unassembled WGS sequence"/>
</dbReference>
<dbReference type="GO" id="GO:0005829">
    <property type="term" value="C:cytosol"/>
    <property type="evidence" value="ECO:0007669"/>
    <property type="project" value="TreeGrafter"/>
</dbReference>
<organism evidence="10 11">
    <name type="scientific">Elliptochloris bilobata</name>
    <dbReference type="NCBI Taxonomy" id="381761"/>
    <lineage>
        <taxon>Eukaryota</taxon>
        <taxon>Viridiplantae</taxon>
        <taxon>Chlorophyta</taxon>
        <taxon>core chlorophytes</taxon>
        <taxon>Trebouxiophyceae</taxon>
        <taxon>Trebouxiophyceae incertae sedis</taxon>
        <taxon>Elliptochloris clade</taxon>
        <taxon>Elliptochloris</taxon>
    </lineage>
</organism>
<dbReference type="InterPro" id="IPR011650">
    <property type="entry name" value="Peptidase_M20_dimer"/>
</dbReference>
<comment type="caution">
    <text evidence="10">The sequence shown here is derived from an EMBL/GenBank/DDBJ whole genome shotgun (WGS) entry which is preliminary data.</text>
</comment>
<sequence length="510" mass="53368">MSPALAEKQRAVAAVAGLQPPALWRFFAELSQIPRPSKHEERVLEWVKAFANERSLNYRQDTVGNLVIYRSGSGGGEGAPAVVIQGHLDMVTEKNSNVEHDFFADGLTLRRTEDDAWLMASGTTLGADNGIGVCAALALLDAPQSTKLPPLECLFTVDEETGLTGAFQLDASMLSGRTMLNLDTEDWPEIFIGCAGGGDSRLSLPVAFAPVPVGAAAFQVTVTGLMGGHSGLNINEGRGNAVVFAARAADAIVAGVPGARLAAIVGGDKRNAIPREASATLTVPAEDADKVGALASDVYNALTAEYGALESDLALRWAPVQQVPDQALEPADAAKVLALLLTLPHGVMKYSHTVPGLVETSSNLAAVRCELGEANVPGAECAITCSSRSSLMPALEAVRSSIAKLAGLVGARLEQEDAYPGWQPDPSSAVLQLTREVLHEITGAPPKVGAIHAGLECGILGAKVPGMDMVSYGPTIRGAHSPEERVEVATVAPFWEATLRLLGRLADRRT</sequence>
<comment type="cofactor">
    <cofactor evidence="1">
        <name>Co(2+)</name>
        <dbReference type="ChEBI" id="CHEBI:48828"/>
    </cofactor>
</comment>
<keyword evidence="11" id="KW-1185">Reference proteome</keyword>
<evidence type="ECO:0000259" key="9">
    <source>
        <dbReference type="Pfam" id="PF07687"/>
    </source>
</evidence>
<protein>
    <recommendedName>
        <fullName evidence="9">Peptidase M20 dimerisation domain-containing protein</fullName>
    </recommendedName>
</protein>
<keyword evidence="6" id="KW-0862">Zinc</keyword>
<dbReference type="NCBIfam" id="TIGR01893">
    <property type="entry name" value="aa-his-dipept"/>
    <property type="match status" value="1"/>
</dbReference>
<evidence type="ECO:0000313" key="11">
    <source>
        <dbReference type="Proteomes" id="UP001445335"/>
    </source>
</evidence>
<dbReference type="InterPro" id="IPR036264">
    <property type="entry name" value="Bact_exopeptidase_dim_dom"/>
</dbReference>
<dbReference type="InterPro" id="IPR001160">
    <property type="entry name" value="Peptidase_M20C"/>
</dbReference>
<feature type="domain" description="Peptidase M20 dimerisation" evidence="9">
    <location>
        <begin position="223"/>
        <end position="307"/>
    </location>
</feature>
<evidence type="ECO:0000256" key="1">
    <source>
        <dbReference type="ARBA" id="ARBA00001941"/>
    </source>
</evidence>
<keyword evidence="5" id="KW-0378">Hydrolase</keyword>
<dbReference type="CDD" id="cd03890">
    <property type="entry name" value="M20_pepD"/>
    <property type="match status" value="1"/>
</dbReference>
<dbReference type="FunFam" id="3.40.630.10:FF:000018">
    <property type="entry name" value="Aminoacyl-histidine dipeptidase PepD"/>
    <property type="match status" value="1"/>
</dbReference>
<keyword evidence="3" id="KW-0645">Protease</keyword>
<dbReference type="PRINTS" id="PR00934">
    <property type="entry name" value="XHISDIPTASE"/>
</dbReference>
<dbReference type="GO" id="GO:0070573">
    <property type="term" value="F:metallodipeptidase activity"/>
    <property type="evidence" value="ECO:0007669"/>
    <property type="project" value="TreeGrafter"/>
</dbReference>
<reference evidence="10 11" key="1">
    <citation type="journal article" date="2024" name="Nat. Commun.">
        <title>Phylogenomics reveals the evolutionary origins of lichenization in chlorophyte algae.</title>
        <authorList>
            <person name="Puginier C."/>
            <person name="Libourel C."/>
            <person name="Otte J."/>
            <person name="Skaloud P."/>
            <person name="Haon M."/>
            <person name="Grisel S."/>
            <person name="Petersen M."/>
            <person name="Berrin J.G."/>
            <person name="Delaux P.M."/>
            <person name="Dal Grande F."/>
            <person name="Keller J."/>
        </authorList>
    </citation>
    <scope>NUCLEOTIDE SEQUENCE [LARGE SCALE GENOMIC DNA]</scope>
    <source>
        <strain evidence="10 11">SAG 245.80</strain>
    </source>
</reference>
<dbReference type="PANTHER" id="PTHR43501:SF1">
    <property type="entry name" value="CYTOSOL NON-SPECIFIC DIPEPTIDASE"/>
    <property type="match status" value="1"/>
</dbReference>
<dbReference type="SUPFAM" id="SSF53187">
    <property type="entry name" value="Zn-dependent exopeptidases"/>
    <property type="match status" value="1"/>
</dbReference>
<gene>
    <name evidence="10" type="ORF">WJX81_005747</name>
</gene>
<dbReference type="Gene3D" id="3.40.630.10">
    <property type="entry name" value="Zn peptidases"/>
    <property type="match status" value="2"/>
</dbReference>
<dbReference type="Pfam" id="PF01546">
    <property type="entry name" value="Peptidase_M20"/>
    <property type="match status" value="1"/>
</dbReference>